<name>A0A069RCA9_PEPLI</name>
<protein>
    <submittedName>
        <fullName evidence="2">Transposase</fullName>
    </submittedName>
</protein>
<dbReference type="eggNOG" id="COG3436">
    <property type="taxonomic scope" value="Bacteria"/>
</dbReference>
<evidence type="ECO:0000313" key="1">
    <source>
        <dbReference type="EMBL" id="KDR94473.1"/>
    </source>
</evidence>
<sequence>MIKQIPIEKVHLALGATDLRKSIDGLSLIVEHILKMDPFSTHLFAFCNKRQNLIKILVWDNNGFWIHYKRLESGSFKWPPKGSVASVSISERQFRWLLDGMDIHQDSAHRPALERVLI</sequence>
<dbReference type="EMBL" id="JJMM01000018">
    <property type="protein sequence ID" value="KDR94473.1"/>
    <property type="molecule type" value="Genomic_DNA"/>
</dbReference>
<proteinExistence type="predicted"/>
<keyword evidence="5" id="KW-1185">Reference proteome</keyword>
<dbReference type="PANTHER" id="PTHR36455:SF1">
    <property type="entry name" value="BLR8292 PROTEIN"/>
    <property type="match status" value="1"/>
</dbReference>
<evidence type="ECO:0000313" key="5">
    <source>
        <dbReference type="Proteomes" id="UP000027946"/>
    </source>
</evidence>
<dbReference type="Proteomes" id="UP000027946">
    <property type="component" value="Unassembled WGS sequence"/>
</dbReference>
<dbReference type="InterPro" id="IPR008878">
    <property type="entry name" value="Transposase_IS66_Orf2"/>
</dbReference>
<evidence type="ECO:0000313" key="2">
    <source>
        <dbReference type="EMBL" id="KDR94679.1"/>
    </source>
</evidence>
<dbReference type="NCBIfam" id="NF033819">
    <property type="entry name" value="IS66_TnpB"/>
    <property type="match status" value="1"/>
</dbReference>
<reference evidence="2 5" key="1">
    <citation type="submission" date="2014-03" db="EMBL/GenBank/DDBJ databases">
        <title>Genome sequence of Clostridium litorale W6, DSM 5388.</title>
        <authorList>
            <person name="Poehlein A."/>
            <person name="Jagirdar A."/>
            <person name="Khonsari B."/>
            <person name="Chibani C.M."/>
            <person name="Gutierrez Gutierrez D.A."/>
            <person name="Davydova E."/>
            <person name="Alghaithi H.S."/>
            <person name="Nair K.P."/>
            <person name="Dhamotharan K."/>
            <person name="Chandran L."/>
            <person name="G W."/>
            <person name="Daniel R."/>
        </authorList>
    </citation>
    <scope>NUCLEOTIDE SEQUENCE [LARGE SCALE GENOMIC DNA]</scope>
    <source>
        <strain evidence="2 5">W6</strain>
    </source>
</reference>
<comment type="caution">
    <text evidence="2">The sequence shown here is derived from an EMBL/GenBank/DDBJ whole genome shotgun (WGS) entry which is preliminary data.</text>
</comment>
<dbReference type="EMBL" id="JJMM01000004">
    <property type="protein sequence ID" value="KDR96165.1"/>
    <property type="molecule type" value="Genomic_DNA"/>
</dbReference>
<dbReference type="EMBL" id="JJMM01000014">
    <property type="protein sequence ID" value="KDR94679.1"/>
    <property type="molecule type" value="Genomic_DNA"/>
</dbReference>
<dbReference type="Pfam" id="PF05717">
    <property type="entry name" value="TnpB_IS66"/>
    <property type="match status" value="1"/>
</dbReference>
<accession>A0A069RCA9</accession>
<dbReference type="PANTHER" id="PTHR36455">
    <property type="match status" value="1"/>
</dbReference>
<gene>
    <name evidence="3" type="ORF">CLIT_12c00410</name>
    <name evidence="2" type="ORF">CLIT_14c01400</name>
    <name evidence="1" type="ORF">CLIT_18c00310</name>
    <name evidence="4" type="ORF">CLIT_4c00020</name>
</gene>
<dbReference type="RefSeq" id="WP_038261782.1">
    <property type="nucleotide sequence ID" value="NZ_FSRH01000031.1"/>
</dbReference>
<dbReference type="AlphaFoldDB" id="A0A069RCA9"/>
<evidence type="ECO:0000313" key="4">
    <source>
        <dbReference type="EMBL" id="KDR96165.1"/>
    </source>
</evidence>
<dbReference type="EMBL" id="JJMM01000012">
    <property type="protein sequence ID" value="KDR94973.1"/>
    <property type="molecule type" value="Genomic_DNA"/>
</dbReference>
<organism evidence="2 5">
    <name type="scientific">Peptoclostridium litorale DSM 5388</name>
    <dbReference type="NCBI Taxonomy" id="1121324"/>
    <lineage>
        <taxon>Bacteria</taxon>
        <taxon>Bacillati</taxon>
        <taxon>Bacillota</taxon>
        <taxon>Clostridia</taxon>
        <taxon>Peptostreptococcales</taxon>
        <taxon>Peptoclostridiaceae</taxon>
        <taxon>Peptoclostridium</taxon>
    </lineage>
</organism>
<evidence type="ECO:0000313" key="3">
    <source>
        <dbReference type="EMBL" id="KDR94973.1"/>
    </source>
</evidence>
<dbReference type="OrthoDB" id="4956084at2"/>
<dbReference type="STRING" id="1121324.CLIT_12c00410"/>